<keyword evidence="4 7" id="KW-0812">Transmembrane</keyword>
<reference evidence="9 10" key="1">
    <citation type="submission" date="2024-09" db="EMBL/GenBank/DDBJ databases">
        <authorList>
            <person name="Sun Q."/>
            <person name="Mori K."/>
        </authorList>
    </citation>
    <scope>NUCLEOTIDE SEQUENCE [LARGE SCALE GENOMIC DNA]</scope>
    <source>
        <strain evidence="9 10">CCM 4839</strain>
    </source>
</reference>
<feature type="transmembrane region" description="Helical" evidence="7">
    <location>
        <begin position="229"/>
        <end position="249"/>
    </location>
</feature>
<feature type="transmembrane region" description="Helical" evidence="7">
    <location>
        <begin position="378"/>
        <end position="400"/>
    </location>
</feature>
<dbReference type="PANTHER" id="PTHR43266:SF8">
    <property type="entry name" value="MACROLIDE-EFFLUX PROTEIN"/>
    <property type="match status" value="1"/>
</dbReference>
<evidence type="ECO:0000256" key="1">
    <source>
        <dbReference type="ARBA" id="ARBA00004651"/>
    </source>
</evidence>
<keyword evidence="3" id="KW-1003">Cell membrane</keyword>
<dbReference type="EMBL" id="JBHLVF010000003">
    <property type="protein sequence ID" value="MFC0389924.1"/>
    <property type="molecule type" value="Genomic_DNA"/>
</dbReference>
<comment type="subcellular location">
    <subcellularLocation>
        <location evidence="1">Cell membrane</location>
        <topology evidence="1">Multi-pass membrane protein</topology>
    </subcellularLocation>
</comment>
<feature type="transmembrane region" description="Helical" evidence="7">
    <location>
        <begin position="315"/>
        <end position="338"/>
    </location>
</feature>
<dbReference type="PROSITE" id="PS50850">
    <property type="entry name" value="MFS"/>
    <property type="match status" value="1"/>
</dbReference>
<feature type="transmembrane region" description="Helical" evidence="7">
    <location>
        <begin position="261"/>
        <end position="280"/>
    </location>
</feature>
<dbReference type="Pfam" id="PF07690">
    <property type="entry name" value="MFS_1"/>
    <property type="match status" value="1"/>
</dbReference>
<feature type="transmembrane region" description="Helical" evidence="7">
    <location>
        <begin position="20"/>
        <end position="39"/>
    </location>
</feature>
<dbReference type="RefSeq" id="WP_204821889.1">
    <property type="nucleotide sequence ID" value="NZ_JANHOF010000015.1"/>
</dbReference>
<dbReference type="SUPFAM" id="SSF103473">
    <property type="entry name" value="MFS general substrate transporter"/>
    <property type="match status" value="1"/>
</dbReference>
<evidence type="ECO:0000256" key="7">
    <source>
        <dbReference type="SAM" id="Phobius"/>
    </source>
</evidence>
<dbReference type="InterPro" id="IPR011701">
    <property type="entry name" value="MFS"/>
</dbReference>
<proteinExistence type="predicted"/>
<feature type="transmembrane region" description="Helical" evidence="7">
    <location>
        <begin position="350"/>
        <end position="372"/>
    </location>
</feature>
<evidence type="ECO:0000256" key="2">
    <source>
        <dbReference type="ARBA" id="ARBA00022448"/>
    </source>
</evidence>
<evidence type="ECO:0000313" key="10">
    <source>
        <dbReference type="Proteomes" id="UP001589818"/>
    </source>
</evidence>
<comment type="caution">
    <text evidence="9">The sequence shown here is derived from an EMBL/GenBank/DDBJ whole genome shotgun (WGS) entry which is preliminary data.</text>
</comment>
<keyword evidence="5 7" id="KW-1133">Transmembrane helix</keyword>
<keyword evidence="10" id="KW-1185">Reference proteome</keyword>
<dbReference type="InterPro" id="IPR020846">
    <property type="entry name" value="MFS_dom"/>
</dbReference>
<feature type="transmembrane region" description="Helical" evidence="7">
    <location>
        <begin position="175"/>
        <end position="194"/>
    </location>
</feature>
<gene>
    <name evidence="9" type="ORF">ACFFJ8_00895</name>
</gene>
<dbReference type="Proteomes" id="UP001589818">
    <property type="component" value="Unassembled WGS sequence"/>
</dbReference>
<feature type="transmembrane region" description="Helical" evidence="7">
    <location>
        <begin position="84"/>
        <end position="104"/>
    </location>
</feature>
<dbReference type="InterPro" id="IPR036259">
    <property type="entry name" value="MFS_trans_sf"/>
</dbReference>
<name>A0ABV6J3A8_9BACL</name>
<dbReference type="Gene3D" id="1.20.1250.20">
    <property type="entry name" value="MFS general substrate transporter like domains"/>
    <property type="match status" value="1"/>
</dbReference>
<feature type="transmembrane region" description="Helical" evidence="7">
    <location>
        <begin position="51"/>
        <end position="72"/>
    </location>
</feature>
<evidence type="ECO:0000259" key="8">
    <source>
        <dbReference type="PROSITE" id="PS50850"/>
    </source>
</evidence>
<feature type="domain" description="Major facilitator superfamily (MFS) profile" evidence="8">
    <location>
        <begin position="17"/>
        <end position="404"/>
    </location>
</feature>
<protein>
    <submittedName>
        <fullName evidence="9">MFS transporter</fullName>
    </submittedName>
</protein>
<evidence type="ECO:0000313" key="9">
    <source>
        <dbReference type="EMBL" id="MFC0389924.1"/>
    </source>
</evidence>
<evidence type="ECO:0000256" key="4">
    <source>
        <dbReference type="ARBA" id="ARBA00022692"/>
    </source>
</evidence>
<sequence>MNDNQPVSASSLLSNRFVQAILMSTLFLQIGIWVRNIAILFYVKEMTNDDAFAVSLISVAEFAPIFIFSFIGGTFADRWRPKRTMVWCDLLSAVSILAVLFAMMNGTWKAVFFATLVSAILSQFSQPAGMKLFKLHVPEHLMQKGMSVYQTLFAVFMIFGPVVGTFVYQNYGIKFAIGVMGVAFLLSAASLALLPRDRQDEDEKHKSQLSKDIKAGFRYVWSSVILRKLGGGFIAAGLGLGLIQPMGIFLITERLGKPEDYLQWFLLVNGIAMIIGGVLAMSLSSKVSPQKLLAFGMAVDSLTMIAMGLSKDYWFTLGLQFVSGFVLPCIQIGINTMILQNTEEKFIGRVNGILNPLFIGSMVVTMMLSGALKNAISLVPLYVIAGLFFLVGVAVLSPLFKLKGVVPPQTEKAVGSSSVI</sequence>
<accession>A0ABV6J3A8</accession>
<evidence type="ECO:0000256" key="5">
    <source>
        <dbReference type="ARBA" id="ARBA00022989"/>
    </source>
</evidence>
<evidence type="ECO:0000256" key="3">
    <source>
        <dbReference type="ARBA" id="ARBA00022475"/>
    </source>
</evidence>
<dbReference type="PANTHER" id="PTHR43266">
    <property type="entry name" value="MACROLIDE-EFFLUX PROTEIN"/>
    <property type="match status" value="1"/>
</dbReference>
<keyword evidence="2" id="KW-0813">Transport</keyword>
<dbReference type="CDD" id="cd06173">
    <property type="entry name" value="MFS_MefA_like"/>
    <property type="match status" value="1"/>
</dbReference>
<organism evidence="9 10">
    <name type="scientific">Paenibacillus mendelii</name>
    <dbReference type="NCBI Taxonomy" id="206163"/>
    <lineage>
        <taxon>Bacteria</taxon>
        <taxon>Bacillati</taxon>
        <taxon>Bacillota</taxon>
        <taxon>Bacilli</taxon>
        <taxon>Bacillales</taxon>
        <taxon>Paenibacillaceae</taxon>
        <taxon>Paenibacillus</taxon>
    </lineage>
</organism>
<keyword evidence="6 7" id="KW-0472">Membrane</keyword>
<feature type="transmembrane region" description="Helical" evidence="7">
    <location>
        <begin position="148"/>
        <end position="169"/>
    </location>
</feature>
<evidence type="ECO:0000256" key="6">
    <source>
        <dbReference type="ARBA" id="ARBA00023136"/>
    </source>
</evidence>